<name>A0A1G1XVH5_9BACT</name>
<reference evidence="3 4" key="1">
    <citation type="journal article" date="2016" name="Nat. Commun.">
        <title>Thousands of microbial genomes shed light on interconnected biogeochemical processes in an aquifer system.</title>
        <authorList>
            <person name="Anantharaman K."/>
            <person name="Brown C.T."/>
            <person name="Hug L.A."/>
            <person name="Sharon I."/>
            <person name="Castelle C.J."/>
            <person name="Probst A.J."/>
            <person name="Thomas B.C."/>
            <person name="Singh A."/>
            <person name="Wilkins M.J."/>
            <person name="Karaoz U."/>
            <person name="Brodie E.L."/>
            <person name="Williams K.H."/>
            <person name="Hubbard S.S."/>
            <person name="Banfield J.F."/>
        </authorList>
    </citation>
    <scope>NUCLEOTIDE SEQUENCE [LARGE SCALE GENOMIC DNA]</scope>
</reference>
<feature type="domain" description="RecF/RecN/SMC N-terminal" evidence="2">
    <location>
        <begin position="50"/>
        <end position="775"/>
    </location>
</feature>
<dbReference type="EMBL" id="MHIC01000051">
    <property type="protein sequence ID" value="OGY43307.1"/>
    <property type="molecule type" value="Genomic_DNA"/>
</dbReference>
<accession>A0A1G1XVH5</accession>
<feature type="coiled-coil region" evidence="1">
    <location>
        <begin position="380"/>
        <end position="505"/>
    </location>
</feature>
<feature type="coiled-coil region" evidence="1">
    <location>
        <begin position="227"/>
        <end position="341"/>
    </location>
</feature>
<comment type="caution">
    <text evidence="3">The sequence shown here is derived from an EMBL/GenBank/DDBJ whole genome shotgun (WGS) entry which is preliminary data.</text>
</comment>
<evidence type="ECO:0000256" key="1">
    <source>
        <dbReference type="SAM" id="Coils"/>
    </source>
</evidence>
<sequence>MYLQKIEIHGFKSFAQKTTLEFPRPGKGCPLIRNDSKNGSSDQLTAGTCGIACIVGPNGSGKSNIVDAIRWVLGEQSLKSLRGKKSQDVIFSGSEKKSRLGMALVTLTINNEDGTMPLDYQEVLISRRIYRSGESEYRINKSKVRLQDVLLLIAKANFGQKSYSIVSQGSIDQIIMANPSDRKEYFDEAVGVKQFQLKRDQSINKLESAWNNLRQVDALLTEIKPRLNSLTRQVKRLERREKVENQLRAVQQQYYGWLWHELDRSIKKIKPELNQKETELKERNKALQEIQSKLRSLEKGDSRHKIFNDLQQRYQKILDQKNKLREEQLILQNKIELAKQRLTTKAIPLPLSDILSKLKEIDRLEEKILKDWQSSEPSKLAQTKEDFRELASLIKDLIKQLENPLVKERIKGEIDESLVKDLEAVGHDLPEIEKQLETARKEIENFNKQEEAKKGEFFALQRQITDQQNQYNQLSSATSELRVEMAKLETRNQDLEREIKEEVNDVKWLGSYKPEKINESEVHSEVIRLKHQLELIGGVDPEVVEEYRKVKERHDFLDGQAEDLRKSINSLEKVIDDLDDKIQVQFDTAFKNINREFGKFFKTLFGGGKAELILLKEEIKPEEPKKVVLDQDLSQIETAESQPSEPSILDTLTAAEEKPSLKRFLKKRTGKVITGIDITATPPGKKVSSINMLSGGERSLTSIALICAVISNNPSPFVILDEVDAALDEANSQRFSKILDELAHKTQFIVITHNRATMQQSNILYGVTMGDDGVSKLISLKMEEAQRIVRQ</sequence>
<dbReference type="Proteomes" id="UP000176241">
    <property type="component" value="Unassembled WGS sequence"/>
</dbReference>
<dbReference type="PANTHER" id="PTHR43977">
    <property type="entry name" value="STRUCTURAL MAINTENANCE OF CHROMOSOMES PROTEIN 3"/>
    <property type="match status" value="1"/>
</dbReference>
<evidence type="ECO:0000313" key="3">
    <source>
        <dbReference type="EMBL" id="OGY43307.1"/>
    </source>
</evidence>
<keyword evidence="1" id="KW-0175">Coiled coil</keyword>
<evidence type="ECO:0000259" key="2">
    <source>
        <dbReference type="Pfam" id="PF02463"/>
    </source>
</evidence>
<proteinExistence type="predicted"/>
<dbReference type="AlphaFoldDB" id="A0A1G1XVH5"/>
<dbReference type="SUPFAM" id="SSF52540">
    <property type="entry name" value="P-loop containing nucleoside triphosphate hydrolases"/>
    <property type="match status" value="1"/>
</dbReference>
<dbReference type="Pfam" id="PF02463">
    <property type="entry name" value="SMC_N"/>
    <property type="match status" value="1"/>
</dbReference>
<dbReference type="Gene3D" id="3.40.50.300">
    <property type="entry name" value="P-loop containing nucleotide triphosphate hydrolases"/>
    <property type="match status" value="2"/>
</dbReference>
<gene>
    <name evidence="3" type="ORF">A2731_02715</name>
</gene>
<dbReference type="STRING" id="1797533.A2731_02715"/>
<dbReference type="InterPro" id="IPR003395">
    <property type="entry name" value="RecF/RecN/SMC_N"/>
</dbReference>
<evidence type="ECO:0000313" key="4">
    <source>
        <dbReference type="Proteomes" id="UP000176241"/>
    </source>
</evidence>
<protein>
    <recommendedName>
        <fullName evidence="2">RecF/RecN/SMC N-terminal domain-containing protein</fullName>
    </recommendedName>
</protein>
<dbReference type="InterPro" id="IPR027417">
    <property type="entry name" value="P-loop_NTPase"/>
</dbReference>
<organism evidence="3 4">
    <name type="scientific">Candidatus Buchananbacteria bacterium RIFCSPHIGHO2_01_FULL_39_8</name>
    <dbReference type="NCBI Taxonomy" id="1797533"/>
    <lineage>
        <taxon>Bacteria</taxon>
        <taxon>Candidatus Buchananiibacteriota</taxon>
    </lineage>
</organism>